<dbReference type="EC" id="3.1.26.11" evidence="4"/>
<keyword evidence="8" id="KW-0255">Endonuclease</keyword>
<dbReference type="VEuPathDB" id="MicrosporidiaDB:HERIO_1566"/>
<evidence type="ECO:0000256" key="2">
    <source>
        <dbReference type="ARBA" id="ARBA00001947"/>
    </source>
</evidence>
<keyword evidence="6" id="KW-0540">Nuclease</keyword>
<evidence type="ECO:0000256" key="8">
    <source>
        <dbReference type="ARBA" id="ARBA00022759"/>
    </source>
</evidence>
<name>A0A1X0QIQ6_9MICR</name>
<keyword evidence="5" id="KW-0819">tRNA processing</keyword>
<dbReference type="InterPro" id="IPR047151">
    <property type="entry name" value="RNZ2-like"/>
</dbReference>
<sequence length="532" mass="63183">MNIKVQFLTNNKEKSCILTVNRHQYIFNMFEGYQRVALNYNMTISSPKAIFLSSKYSMSGLYGCYLTYYNKLSYKIDLRKNFKEQFNFIELVNFNNLLSNYKDDFINVSEIEIDGVTNYLIKFQSYPGKLLVDKIPKELPKVYYNQLKNREDVEYEKKIYYGSDYVDKDINIQDILLVYSNDKLNELKDHITSSTKIFAMNELVYKFFNNSDDCYLIGDYLPLFMNFYNDQINLNQINQNYLLPSYRNNYNEEFIYPGDEFVYNLDKGFVFKKIYFKENYKDVQNHFEKDYLLFLGTGGSLPTKNKTVSSILMKKDEDCMLFDVGEDTINQILRLYGNLDILDNLKFIFISHSHADHMLGLCSILRHVSHRNQSITIFGSEKIRQYCDLFSRNYKFIYANPSTSKTFENYTLEFSKCQHYDDSVYLKLAYNGKIITYSGDTRPSLKFVNLSHNANYMIHECTYLYDENEEAFNYNHSTILEAIDDFKQSKTKNLFLTHFSQRYKIDDYLKLIDEKNENISIASDMFIYFLTK</sequence>
<evidence type="ECO:0000313" key="11">
    <source>
        <dbReference type="EMBL" id="ORD99651.1"/>
    </source>
</evidence>
<evidence type="ECO:0000256" key="5">
    <source>
        <dbReference type="ARBA" id="ARBA00022694"/>
    </source>
</evidence>
<dbReference type="EMBL" id="LTAI01000139">
    <property type="protein sequence ID" value="ORD99651.1"/>
    <property type="molecule type" value="Genomic_DNA"/>
</dbReference>
<gene>
    <name evidence="11" type="primary">RNZ</name>
    <name evidence="11" type="ORF">A0H76_452</name>
</gene>
<protein>
    <recommendedName>
        <fullName evidence="4">ribonuclease Z</fullName>
        <ecNumber evidence="4">3.1.26.11</ecNumber>
    </recommendedName>
</protein>
<dbReference type="PANTHER" id="PTHR12553:SF49">
    <property type="entry name" value="ZINC PHOSPHODIESTERASE ELAC PROTEIN 2"/>
    <property type="match status" value="1"/>
</dbReference>
<dbReference type="Gene3D" id="3.60.15.10">
    <property type="entry name" value="Ribonuclease Z/Hydroxyacylglutathione hydrolase-like"/>
    <property type="match status" value="1"/>
</dbReference>
<evidence type="ECO:0000256" key="3">
    <source>
        <dbReference type="ARBA" id="ARBA00007823"/>
    </source>
</evidence>
<dbReference type="GO" id="GO:0046872">
    <property type="term" value="F:metal ion binding"/>
    <property type="evidence" value="ECO:0007669"/>
    <property type="project" value="UniProtKB-KW"/>
</dbReference>
<evidence type="ECO:0000256" key="9">
    <source>
        <dbReference type="ARBA" id="ARBA00022801"/>
    </source>
</evidence>
<dbReference type="GO" id="GO:1990180">
    <property type="term" value="P:mitochondrial tRNA 3'-end processing"/>
    <property type="evidence" value="ECO:0007669"/>
    <property type="project" value="TreeGrafter"/>
</dbReference>
<dbReference type="AlphaFoldDB" id="A0A1X0QIQ6"/>
<evidence type="ECO:0000256" key="6">
    <source>
        <dbReference type="ARBA" id="ARBA00022722"/>
    </source>
</evidence>
<dbReference type="InterPro" id="IPR036866">
    <property type="entry name" value="RibonucZ/Hydroxyglut_hydro"/>
</dbReference>
<reference evidence="11 12" key="1">
    <citation type="journal article" date="2017" name="Environ. Microbiol.">
        <title>Decay of the glycolytic pathway and adaptation to intranuclear parasitism within Enterocytozoonidae microsporidia.</title>
        <authorList>
            <person name="Wiredu Boakye D."/>
            <person name="Jaroenlak P."/>
            <person name="Prachumwat A."/>
            <person name="Williams T.A."/>
            <person name="Bateman K.S."/>
            <person name="Itsathitphaisarn O."/>
            <person name="Sritunyalucksana K."/>
            <person name="Paszkiewicz K.H."/>
            <person name="Moore K.A."/>
            <person name="Stentiford G.D."/>
            <person name="Williams B.A."/>
        </authorList>
    </citation>
    <scope>NUCLEOTIDE SEQUENCE [LARGE SCALE GENOMIC DNA]</scope>
    <source>
        <strain evidence="12">canceri</strain>
    </source>
</reference>
<evidence type="ECO:0000256" key="4">
    <source>
        <dbReference type="ARBA" id="ARBA00012477"/>
    </source>
</evidence>
<keyword evidence="9" id="KW-0378">Hydrolase</keyword>
<evidence type="ECO:0000256" key="10">
    <source>
        <dbReference type="ARBA" id="ARBA00022833"/>
    </source>
</evidence>
<accession>A0A1X0QIQ6</accession>
<comment type="caution">
    <text evidence="11">The sequence shown here is derived from an EMBL/GenBank/DDBJ whole genome shotgun (WGS) entry which is preliminary data.</text>
</comment>
<comment type="similarity">
    <text evidence="3">Belongs to the RNase Z family.</text>
</comment>
<dbReference type="Proteomes" id="UP000192501">
    <property type="component" value="Unassembled WGS sequence"/>
</dbReference>
<evidence type="ECO:0000256" key="1">
    <source>
        <dbReference type="ARBA" id="ARBA00000402"/>
    </source>
</evidence>
<dbReference type="VEuPathDB" id="MicrosporidiaDB:HERIO_1567"/>
<keyword evidence="7" id="KW-0479">Metal-binding</keyword>
<dbReference type="SUPFAM" id="SSF56281">
    <property type="entry name" value="Metallo-hydrolase/oxidoreductase"/>
    <property type="match status" value="1"/>
</dbReference>
<dbReference type="GO" id="GO:0005739">
    <property type="term" value="C:mitochondrion"/>
    <property type="evidence" value="ECO:0007669"/>
    <property type="project" value="TreeGrafter"/>
</dbReference>
<evidence type="ECO:0000313" key="12">
    <source>
        <dbReference type="Proteomes" id="UP000192501"/>
    </source>
</evidence>
<proteinExistence type="inferred from homology"/>
<dbReference type="VEuPathDB" id="MicrosporidiaDB:A0H76_452"/>
<organism evidence="11 12">
    <name type="scientific">Hepatospora eriocheir</name>
    <dbReference type="NCBI Taxonomy" id="1081669"/>
    <lineage>
        <taxon>Eukaryota</taxon>
        <taxon>Fungi</taxon>
        <taxon>Fungi incertae sedis</taxon>
        <taxon>Microsporidia</taxon>
        <taxon>Hepatosporidae</taxon>
        <taxon>Hepatospora</taxon>
    </lineage>
</organism>
<keyword evidence="10" id="KW-0862">Zinc</keyword>
<dbReference type="PANTHER" id="PTHR12553">
    <property type="entry name" value="ZINC PHOSPHODIESTERASE ELAC PROTEIN 2"/>
    <property type="match status" value="1"/>
</dbReference>
<comment type="cofactor">
    <cofactor evidence="2">
        <name>Zn(2+)</name>
        <dbReference type="ChEBI" id="CHEBI:29105"/>
    </cofactor>
</comment>
<comment type="catalytic activity">
    <reaction evidence="1">
        <text>Endonucleolytic cleavage of RNA, removing extra 3' nucleotides from tRNA precursor, generating 3' termini of tRNAs. A 3'-hydroxy group is left at the tRNA terminus and a 5'-phosphoryl group is left at the trailer molecule.</text>
        <dbReference type="EC" id="3.1.26.11"/>
    </reaction>
</comment>
<evidence type="ECO:0000256" key="7">
    <source>
        <dbReference type="ARBA" id="ARBA00022723"/>
    </source>
</evidence>
<dbReference type="GO" id="GO:0042781">
    <property type="term" value="F:3'-tRNA processing endoribonuclease activity"/>
    <property type="evidence" value="ECO:0007669"/>
    <property type="project" value="UniProtKB-EC"/>
</dbReference>
<dbReference type="Pfam" id="PF23023">
    <property type="entry name" value="Anti-Pycsar_Apyc1"/>
    <property type="match status" value="1"/>
</dbReference>